<dbReference type="CDD" id="cd07262">
    <property type="entry name" value="VOC_like"/>
    <property type="match status" value="1"/>
</dbReference>
<gene>
    <name evidence="2" type="ORF">OCL97_11880</name>
</gene>
<dbReference type="InterPro" id="IPR004360">
    <property type="entry name" value="Glyas_Fos-R_dOase_dom"/>
</dbReference>
<keyword evidence="3" id="KW-1185">Reference proteome</keyword>
<dbReference type="InterPro" id="IPR029068">
    <property type="entry name" value="Glyas_Bleomycin-R_OHBP_Dase"/>
</dbReference>
<sequence length="124" mass="12969">MLDHVSLKVADHAAAQAFYDKALAPLGLTRLVPMEDASGYGAGRPFFWIGQGDKAGYCHVAFSAPDHATVDAFHAAALAAGGRDNGSPGLREHYHPSYYGAFVLDPDGHNIEAVCHGAGPARPA</sequence>
<dbReference type="Proteomes" id="UP001598130">
    <property type="component" value="Unassembled WGS sequence"/>
</dbReference>
<name>A0ABW6CNM0_9CAUL</name>
<reference evidence="2 3" key="1">
    <citation type="submission" date="2022-09" db="EMBL/GenBank/DDBJ databases">
        <title>New species of Phenylobacterium.</title>
        <authorList>
            <person name="Mieszkin S."/>
        </authorList>
    </citation>
    <scope>NUCLEOTIDE SEQUENCE [LARGE SCALE GENOMIC DNA]</scope>
    <source>
        <strain evidence="2 3">HK31-G</strain>
    </source>
</reference>
<dbReference type="PANTHER" id="PTHR35006:SF2">
    <property type="entry name" value="GLYOXALASE FAMILY PROTEIN (AFU_ORTHOLOGUE AFUA_5G14830)"/>
    <property type="match status" value="1"/>
</dbReference>
<accession>A0ABW6CNM0</accession>
<proteinExistence type="predicted"/>
<dbReference type="Pfam" id="PF00903">
    <property type="entry name" value="Glyoxalase"/>
    <property type="match status" value="1"/>
</dbReference>
<dbReference type="PANTHER" id="PTHR35006">
    <property type="entry name" value="GLYOXALASE FAMILY PROTEIN (AFU_ORTHOLOGUE AFUA_5G14830)"/>
    <property type="match status" value="1"/>
</dbReference>
<dbReference type="Gene3D" id="3.10.180.10">
    <property type="entry name" value="2,3-Dihydroxybiphenyl 1,2-Dioxygenase, domain 1"/>
    <property type="match status" value="1"/>
</dbReference>
<protein>
    <submittedName>
        <fullName evidence="2">VOC family protein</fullName>
    </submittedName>
</protein>
<organism evidence="2 3">
    <name type="scientific">Phenylobacterium ferrooxidans</name>
    <dbReference type="NCBI Taxonomy" id="2982689"/>
    <lineage>
        <taxon>Bacteria</taxon>
        <taxon>Pseudomonadati</taxon>
        <taxon>Pseudomonadota</taxon>
        <taxon>Alphaproteobacteria</taxon>
        <taxon>Caulobacterales</taxon>
        <taxon>Caulobacteraceae</taxon>
        <taxon>Phenylobacterium</taxon>
    </lineage>
</organism>
<dbReference type="SUPFAM" id="SSF54593">
    <property type="entry name" value="Glyoxalase/Bleomycin resistance protein/Dihydroxybiphenyl dioxygenase"/>
    <property type="match status" value="1"/>
</dbReference>
<comment type="caution">
    <text evidence="2">The sequence shown here is derived from an EMBL/GenBank/DDBJ whole genome shotgun (WGS) entry which is preliminary data.</text>
</comment>
<feature type="domain" description="VOC" evidence="1">
    <location>
        <begin position="1"/>
        <end position="116"/>
    </location>
</feature>
<dbReference type="PROSITE" id="PS51819">
    <property type="entry name" value="VOC"/>
    <property type="match status" value="1"/>
</dbReference>
<evidence type="ECO:0000259" key="1">
    <source>
        <dbReference type="PROSITE" id="PS51819"/>
    </source>
</evidence>
<dbReference type="EMBL" id="JAOTJD010000020">
    <property type="protein sequence ID" value="MFD3264655.1"/>
    <property type="molecule type" value="Genomic_DNA"/>
</dbReference>
<evidence type="ECO:0000313" key="2">
    <source>
        <dbReference type="EMBL" id="MFD3264655.1"/>
    </source>
</evidence>
<evidence type="ECO:0000313" key="3">
    <source>
        <dbReference type="Proteomes" id="UP001598130"/>
    </source>
</evidence>
<dbReference type="RefSeq" id="WP_377370245.1">
    <property type="nucleotide sequence ID" value="NZ_JAOTJD010000020.1"/>
</dbReference>
<dbReference type="InterPro" id="IPR037523">
    <property type="entry name" value="VOC_core"/>
</dbReference>